<evidence type="ECO:0000313" key="3">
    <source>
        <dbReference type="Proteomes" id="UP000183615"/>
    </source>
</evidence>
<dbReference type="PANTHER" id="PTHR14087:SF7">
    <property type="entry name" value="THYMOCYTE NUCLEAR PROTEIN 1"/>
    <property type="match status" value="1"/>
</dbReference>
<dbReference type="InterPro" id="IPR015947">
    <property type="entry name" value="PUA-like_sf"/>
</dbReference>
<reference evidence="2 3" key="1">
    <citation type="submission" date="2016-08" db="EMBL/GenBank/DDBJ databases">
        <title>New Insights into Marine Group III Euryarchaeota, from dark to light.</title>
        <authorList>
            <person name="Haro-Moreno J.M."/>
            <person name="Rodriguez-Valera F."/>
            <person name="Lopez-Garcia P."/>
            <person name="Moreira D."/>
            <person name="Martin-Cuadrado A.B."/>
        </authorList>
    </citation>
    <scope>NUCLEOTIDE SEQUENCE [LARGE SCALE GENOMIC DNA]</scope>
    <source>
        <strain evidence="2">CG-Epi2</strain>
    </source>
</reference>
<dbReference type="Gene3D" id="3.10.590.10">
    <property type="entry name" value="ph1033 like domains"/>
    <property type="match status" value="1"/>
</dbReference>
<dbReference type="AlphaFoldDB" id="A0A1J5UEK3"/>
<protein>
    <submittedName>
        <fullName evidence="2">EVE domain-containing protein</fullName>
    </submittedName>
</protein>
<dbReference type="InterPro" id="IPR047197">
    <property type="entry name" value="THYN1-like_EVE"/>
</dbReference>
<proteinExistence type="predicted"/>
<dbReference type="InterPro" id="IPR052181">
    <property type="entry name" value="5hmC_binding"/>
</dbReference>
<accession>A0A1J5UEK3</accession>
<evidence type="ECO:0000313" key="2">
    <source>
        <dbReference type="EMBL" id="OIR22726.1"/>
    </source>
</evidence>
<dbReference type="SUPFAM" id="SSF88697">
    <property type="entry name" value="PUA domain-like"/>
    <property type="match status" value="1"/>
</dbReference>
<evidence type="ECO:0000259" key="1">
    <source>
        <dbReference type="Pfam" id="PF01878"/>
    </source>
</evidence>
<dbReference type="EMBL" id="MIYZ01000007">
    <property type="protein sequence ID" value="OIR22726.1"/>
    <property type="molecule type" value="Genomic_DNA"/>
</dbReference>
<dbReference type="Pfam" id="PF01878">
    <property type="entry name" value="EVE"/>
    <property type="match status" value="1"/>
</dbReference>
<feature type="domain" description="EVE" evidence="1">
    <location>
        <begin position="4"/>
        <end position="151"/>
    </location>
</feature>
<name>A0A1J5UEK3_9ARCH</name>
<dbReference type="InterPro" id="IPR002740">
    <property type="entry name" value="EVE_domain"/>
</dbReference>
<gene>
    <name evidence="2" type="ORF">BET99_03635</name>
</gene>
<dbReference type="CDD" id="cd21133">
    <property type="entry name" value="EVE"/>
    <property type="match status" value="1"/>
</dbReference>
<comment type="caution">
    <text evidence="2">The sequence shown here is derived from an EMBL/GenBank/DDBJ whole genome shotgun (WGS) entry which is preliminary data.</text>
</comment>
<organism evidence="2 3">
    <name type="scientific">Marine Group III euryarchaeote CG-Epi2</name>
    <dbReference type="NCBI Taxonomy" id="1888996"/>
    <lineage>
        <taxon>Archaea</taxon>
        <taxon>Methanobacteriati</taxon>
        <taxon>Thermoplasmatota</taxon>
        <taxon>Thermoplasmata</taxon>
        <taxon>Candidatus Thermoprofundales</taxon>
    </lineage>
</organism>
<dbReference type="Proteomes" id="UP000183615">
    <property type="component" value="Unassembled WGS sequence"/>
</dbReference>
<dbReference type="PANTHER" id="PTHR14087">
    <property type="entry name" value="THYMOCYTE NUCLEAR PROTEIN 1"/>
    <property type="match status" value="1"/>
</dbReference>
<sequence length="156" mass="18384">MMTNYWLMKSEPHVYSFDDLVKDGSTHWDGVRNYQARNFMRDKMRIGDLVLYYHSNTKPPHIAGISKICKESYPDITQFDKKSKYYDPKATEEVPRWFLIDMEPVTKFDEMVTLDQLKENPALEEMLVIKRGQRLSVQPVGKVHFDEVCNMANTKI</sequence>